<feature type="domain" description="R13L1/DRL21-like LRR repeat region" evidence="1">
    <location>
        <begin position="15"/>
        <end position="86"/>
    </location>
</feature>
<dbReference type="InterPro" id="IPR056789">
    <property type="entry name" value="LRR_R13L1-DRL21"/>
</dbReference>
<reference evidence="2 3" key="1">
    <citation type="journal article" date="2018" name="PLoS Genet.">
        <title>Population sequencing reveals clonal diversity and ancestral inbreeding in the grapevine cultivar Chardonnay.</title>
        <authorList>
            <person name="Roach M.J."/>
            <person name="Johnson D.L."/>
            <person name="Bohlmann J."/>
            <person name="van Vuuren H.J."/>
            <person name="Jones S.J."/>
            <person name="Pretorius I.S."/>
            <person name="Schmidt S.A."/>
            <person name="Borneman A.R."/>
        </authorList>
    </citation>
    <scope>NUCLEOTIDE SEQUENCE [LARGE SCALE GENOMIC DNA]</scope>
    <source>
        <strain evidence="3">cv. Chardonnay</strain>
        <tissue evidence="2">Leaf</tissue>
    </source>
</reference>
<dbReference type="SUPFAM" id="SSF52058">
    <property type="entry name" value="L domain-like"/>
    <property type="match status" value="1"/>
</dbReference>
<dbReference type="AlphaFoldDB" id="A0A438GI55"/>
<protein>
    <submittedName>
        <fullName evidence="2">Putative disease resistance protein RGA1</fullName>
    </submittedName>
</protein>
<dbReference type="PANTHER" id="PTHR47186">
    <property type="entry name" value="LEUCINE-RICH REPEAT-CONTAINING PROTEIN 57"/>
    <property type="match status" value="1"/>
</dbReference>
<dbReference type="EMBL" id="QGNW01000428">
    <property type="protein sequence ID" value="RVW71862.1"/>
    <property type="molecule type" value="Genomic_DNA"/>
</dbReference>
<name>A0A438GI55_VITVI</name>
<gene>
    <name evidence="2" type="primary">RGA1_0</name>
    <name evidence="2" type="ORF">CK203_061127</name>
</gene>
<accession>A0A438GI55</accession>
<evidence type="ECO:0000259" key="1">
    <source>
        <dbReference type="Pfam" id="PF25019"/>
    </source>
</evidence>
<dbReference type="Proteomes" id="UP000288805">
    <property type="component" value="Unassembled WGS sequence"/>
</dbReference>
<dbReference type="InterPro" id="IPR032675">
    <property type="entry name" value="LRR_dom_sf"/>
</dbReference>
<proteinExistence type="predicted"/>
<dbReference type="Pfam" id="PF25019">
    <property type="entry name" value="LRR_R13L1-DRL21"/>
    <property type="match status" value="1"/>
</dbReference>
<organism evidence="2 3">
    <name type="scientific">Vitis vinifera</name>
    <name type="common">Grape</name>
    <dbReference type="NCBI Taxonomy" id="29760"/>
    <lineage>
        <taxon>Eukaryota</taxon>
        <taxon>Viridiplantae</taxon>
        <taxon>Streptophyta</taxon>
        <taxon>Embryophyta</taxon>
        <taxon>Tracheophyta</taxon>
        <taxon>Spermatophyta</taxon>
        <taxon>Magnoliopsida</taxon>
        <taxon>eudicotyledons</taxon>
        <taxon>Gunneridae</taxon>
        <taxon>Pentapetalae</taxon>
        <taxon>rosids</taxon>
        <taxon>Vitales</taxon>
        <taxon>Vitaceae</taxon>
        <taxon>Viteae</taxon>
        <taxon>Vitis</taxon>
    </lineage>
</organism>
<dbReference type="Gene3D" id="3.80.10.10">
    <property type="entry name" value="Ribonuclease Inhibitor"/>
    <property type="match status" value="1"/>
</dbReference>
<evidence type="ECO:0000313" key="3">
    <source>
        <dbReference type="Proteomes" id="UP000288805"/>
    </source>
</evidence>
<dbReference type="PANTHER" id="PTHR47186:SF3">
    <property type="entry name" value="OS09G0267800 PROTEIN"/>
    <property type="match status" value="1"/>
</dbReference>
<comment type="caution">
    <text evidence="2">The sequence shown here is derived from an EMBL/GenBank/DDBJ whole genome shotgun (WGS) entry which is preliminary data.</text>
</comment>
<evidence type="ECO:0000313" key="2">
    <source>
        <dbReference type="EMBL" id="RVW71862.1"/>
    </source>
</evidence>
<sequence>MGMVAGLGPEGNCDVDDKLVMKGLQPHGNLKELYIGGYRGERFPSWMMNSLLPNLIKIDIRGCSRCQILPPFSQLSALQSLELWNMEETEGMKLGTAVSSLSFSSRDQTLPKLDILKRDDMVSPLEKLLQHLSTFHNLKCSGLATSPHWIGNLTSLSE</sequence>